<dbReference type="InterPro" id="IPR053139">
    <property type="entry name" value="Surface_bspA-like"/>
</dbReference>
<reference evidence="2" key="2">
    <citation type="journal article" date="2007" name="Science">
        <title>Draft genome sequence of the sexually transmitted pathogen Trichomonas vaginalis.</title>
        <authorList>
            <person name="Carlton J.M."/>
            <person name="Hirt R.P."/>
            <person name="Silva J.C."/>
            <person name="Delcher A.L."/>
            <person name="Schatz M."/>
            <person name="Zhao Q."/>
            <person name="Wortman J.R."/>
            <person name="Bidwell S.L."/>
            <person name="Alsmark U.C.M."/>
            <person name="Besteiro S."/>
            <person name="Sicheritz-Ponten T."/>
            <person name="Noel C.J."/>
            <person name="Dacks J.B."/>
            <person name="Foster P.G."/>
            <person name="Simillion C."/>
            <person name="Van de Peer Y."/>
            <person name="Miranda-Saavedra D."/>
            <person name="Barton G.J."/>
            <person name="Westrop G.D."/>
            <person name="Mueller S."/>
            <person name="Dessi D."/>
            <person name="Fiori P.L."/>
            <person name="Ren Q."/>
            <person name="Paulsen I."/>
            <person name="Zhang H."/>
            <person name="Bastida-Corcuera F.D."/>
            <person name="Simoes-Barbosa A."/>
            <person name="Brown M.T."/>
            <person name="Hayes R.D."/>
            <person name="Mukherjee M."/>
            <person name="Okumura C.Y."/>
            <person name="Schneider R."/>
            <person name="Smith A.J."/>
            <person name="Vanacova S."/>
            <person name="Villalvazo M."/>
            <person name="Haas B.J."/>
            <person name="Pertea M."/>
            <person name="Feldblyum T.V."/>
            <person name="Utterback T.R."/>
            <person name="Shu C.L."/>
            <person name="Osoegawa K."/>
            <person name="de Jong P.J."/>
            <person name="Hrdy I."/>
            <person name="Horvathova L."/>
            <person name="Zubacova Z."/>
            <person name="Dolezal P."/>
            <person name="Malik S.B."/>
            <person name="Logsdon J.M. Jr."/>
            <person name="Henze K."/>
            <person name="Gupta A."/>
            <person name="Wang C.C."/>
            <person name="Dunne R.L."/>
            <person name="Upcroft J.A."/>
            <person name="Upcroft P."/>
            <person name="White O."/>
            <person name="Salzberg S.L."/>
            <person name="Tang P."/>
            <person name="Chiu C.-H."/>
            <person name="Lee Y.-S."/>
            <person name="Embley T.M."/>
            <person name="Coombs G.H."/>
            <person name="Mottram J.C."/>
            <person name="Tachezy J."/>
            <person name="Fraser-Liggett C.M."/>
            <person name="Johnson P.J."/>
        </authorList>
    </citation>
    <scope>NUCLEOTIDE SEQUENCE [LARGE SCALE GENOMIC DNA]</scope>
    <source>
        <strain evidence="2">G3</strain>
    </source>
</reference>
<keyword evidence="1" id="KW-1133">Transmembrane helix</keyword>
<evidence type="ECO:0000313" key="3">
    <source>
        <dbReference type="Proteomes" id="UP000001542"/>
    </source>
</evidence>
<dbReference type="RefSeq" id="XP_001581093.1">
    <property type="nucleotide sequence ID" value="XM_001581043.1"/>
</dbReference>
<organism evidence="2 3">
    <name type="scientific">Trichomonas vaginalis (strain ATCC PRA-98 / G3)</name>
    <dbReference type="NCBI Taxonomy" id="412133"/>
    <lineage>
        <taxon>Eukaryota</taxon>
        <taxon>Metamonada</taxon>
        <taxon>Parabasalia</taxon>
        <taxon>Trichomonadida</taxon>
        <taxon>Trichomonadidae</taxon>
        <taxon>Trichomonas</taxon>
    </lineage>
</organism>
<sequence>MSTFQDCLSLASVKLGSKIKKIYSFAFSGCIFLKTFDKGSAILDTIDTNAFEYTGLTSFVIDSTVTVLGDFSFYQSKLESLEFASRYTELLIPGFICKNCVNLKTVILPNSVQFNPHGSNMFESCTNLESITLPAEIKSIPEAAFSNCSNLAKVDGPGIEHIEAYAFYNCSKLSSFTFGHVLSIGEYSLSFCSSLEYLYGLSTTDNITFGSNSFSYCTTLKIEKIYSTYSINEYSFLGCSGLESIIISCTSLSEGVFTGCSSLGFVSFDYQNSPSEIGPYSFMNCTNLKTVLFGDSVKCIGYYAFAGCPLSDNLNLNKITYIGKMAFAHCPFSSLTINVDANFDVGCFFECANLESVEIGKNVEHFSLEPFVNCSKLATFICENNPNMHVSNGNLIYKDNDRLIAFPPASNIEEYTIPNEITEICSFAFAYSTKLKKIILNHFIELSENTFSCIHSLEKFEFEASGIRTNPSSVKLQSSFGDYAFSDCKLLKSVKFMSPVYSLGRYCFINCISLEDINLSTSCSMIGEFCFSGCTKLKEIDISKIDRIPNNAFQNCKNLISVKLSDQLVTIGESAFVNSGIKSISIPISCMKVESYAFYGCNALTTCNFSSRVTRINSKVFYNTSLSLFKLYDTVRSIESDAFQFSDKLKIEIVNLQTNNFFVDGQALIFKPTKKLILTFGKLPQEYTIPSSVEVIGKLSINPNIIKAEELDYPLQLGTTTVIIPSSVKNVEPRAFERCQFLYNICYEGDVFQTSSVNAVKIYVTQKYPYLFAFKKDVIRTDCSNVIPDSYTEIAGLRKLTKIEVALIIISVISVFGCVVLGTLLIIPKKKSCKCEKPDSYKGIETSEI</sequence>
<dbReference type="PANTHER" id="PTHR45661">
    <property type="entry name" value="SURFACE ANTIGEN"/>
    <property type="match status" value="1"/>
</dbReference>
<reference evidence="2" key="1">
    <citation type="submission" date="2006-10" db="EMBL/GenBank/DDBJ databases">
        <authorList>
            <person name="Amadeo P."/>
            <person name="Zhao Q."/>
            <person name="Wortman J."/>
            <person name="Fraser-Liggett C."/>
            <person name="Carlton J."/>
        </authorList>
    </citation>
    <scope>NUCLEOTIDE SEQUENCE</scope>
    <source>
        <strain evidence="2">G3</strain>
    </source>
</reference>
<dbReference type="VEuPathDB" id="TrichDB:TVAG_366150"/>
<dbReference type="OrthoDB" id="6359842at2759"/>
<dbReference type="VEuPathDB" id="TrichDB:TVAGG3_0303210"/>
<evidence type="ECO:0000256" key="1">
    <source>
        <dbReference type="SAM" id="Phobius"/>
    </source>
</evidence>
<dbReference type="Proteomes" id="UP000001542">
    <property type="component" value="Unassembled WGS sequence"/>
</dbReference>
<dbReference type="Gene3D" id="3.40.50.12480">
    <property type="match status" value="1"/>
</dbReference>
<dbReference type="STRING" id="5722.A2DHQ9"/>
<dbReference type="SMR" id="A2DHQ9"/>
<dbReference type="SUPFAM" id="SSF52058">
    <property type="entry name" value="L domain-like"/>
    <property type="match status" value="2"/>
</dbReference>
<keyword evidence="3" id="KW-1185">Reference proteome</keyword>
<dbReference type="AlphaFoldDB" id="A2DHQ9"/>
<accession>A2DHQ9</accession>
<dbReference type="KEGG" id="tva:5465641"/>
<dbReference type="InterPro" id="IPR026906">
    <property type="entry name" value="LRR_5"/>
</dbReference>
<evidence type="ECO:0000313" key="2">
    <source>
        <dbReference type="EMBL" id="EAY20107.1"/>
    </source>
</evidence>
<keyword evidence="1" id="KW-0472">Membrane</keyword>
<feature type="transmembrane region" description="Helical" evidence="1">
    <location>
        <begin position="805"/>
        <end position="827"/>
    </location>
</feature>
<keyword evidence="1" id="KW-0812">Transmembrane</keyword>
<name>A2DHQ9_TRIV3</name>
<dbReference type="Gene3D" id="3.80.10.10">
    <property type="entry name" value="Ribonuclease Inhibitor"/>
    <property type="match status" value="5"/>
</dbReference>
<dbReference type="InterPro" id="IPR032675">
    <property type="entry name" value="LRR_dom_sf"/>
</dbReference>
<gene>
    <name evidence="2" type="ORF">TVAG_366150</name>
</gene>
<protein>
    <submittedName>
        <fullName evidence="2">Surface antigen BspA-like</fullName>
    </submittedName>
</protein>
<dbReference type="EMBL" id="DS113201">
    <property type="protein sequence ID" value="EAY20107.1"/>
    <property type="molecule type" value="Genomic_DNA"/>
</dbReference>
<dbReference type="Pfam" id="PF13306">
    <property type="entry name" value="LRR_5"/>
    <property type="match status" value="6"/>
</dbReference>
<proteinExistence type="predicted"/>
<dbReference type="PANTHER" id="PTHR45661:SF3">
    <property type="entry name" value="IG-LIKE DOMAIN-CONTAINING PROTEIN"/>
    <property type="match status" value="1"/>
</dbReference>
<dbReference type="InParanoid" id="A2DHQ9"/>